<feature type="compositionally biased region" description="Polar residues" evidence="4">
    <location>
        <begin position="458"/>
        <end position="467"/>
    </location>
</feature>
<dbReference type="PANTHER" id="PTHR47840">
    <property type="entry name" value="ZN(II)2CYS6 TRANSCRIPTION FACTOR (EUROFUNG)-RELATED"/>
    <property type="match status" value="1"/>
</dbReference>
<evidence type="ECO:0000256" key="4">
    <source>
        <dbReference type="SAM" id="MobiDB-lite"/>
    </source>
</evidence>
<keyword evidence="6" id="KW-1185">Reference proteome</keyword>
<keyword evidence="3" id="KW-0539">Nucleus</keyword>
<evidence type="ECO:0008006" key="7">
    <source>
        <dbReference type="Google" id="ProtNLM"/>
    </source>
</evidence>
<reference evidence="5 6" key="1">
    <citation type="submission" date="2015-09" db="EMBL/GenBank/DDBJ databases">
        <title>Host preference determinants of Valsa canker pathogens revealed by comparative genomics.</title>
        <authorList>
            <person name="Yin Z."/>
            <person name="Huang L."/>
        </authorList>
    </citation>
    <scope>NUCLEOTIDE SEQUENCE [LARGE SCALE GENOMIC DNA]</scope>
    <source>
        <strain evidence="5 6">03-1</strain>
    </source>
</reference>
<dbReference type="AlphaFoldDB" id="A0A423VX87"/>
<evidence type="ECO:0000256" key="3">
    <source>
        <dbReference type="ARBA" id="ARBA00023242"/>
    </source>
</evidence>
<evidence type="ECO:0000313" key="6">
    <source>
        <dbReference type="Proteomes" id="UP000283895"/>
    </source>
</evidence>
<dbReference type="OrthoDB" id="5392779at2759"/>
<sequence length="558" mass="62209">MPYTTLDHTGLKTPESLLDVPGPDMHPVLIARHMLLLATYLQHLHPDLHKDIKGLSESPQAIMKRLTDLAIRLVTTNDELLGSIEGLECVMIESVYQVNIGNLRRSWVAGQRAMSIAQLMGLNRSDTQAQYKVLDPENDYHPRLMWFRIVFLDRYLCLLLGLSQGSLDRTMASEAVLANDTPTGRLERIHCVIASRILERNESAPSSHGLALTRALDTELQSAARSLPSKWWLTPSLDTTCNDPQALFWNTRRIFAQVLHYNLLNQLHLPYMLHTSSANRGNPQYSRITCANASREVLSRFITLRGFNGIAYSCRTVDFLALMAAMTLLLAHLDSHSHSQSEAENLLAHQYHSDRAMIERVQENMEEVNRINSDTLSAQSADLLRRLLTLDVETVDGCPRRAGRVSVREGGPESARPYQDDDAAVSVHIPYFGIIKIASEGVSKELPRPQATHVAPNQPVQPQRVDSSRILSTGASHEEPQIPATGLAERNGMLDVEELRPVSADYGCVEAPLHNGSFDPLLQQEEYPGLAARGEDWAFQGVDMAFFESLMRSAGSED</sequence>
<comment type="caution">
    <text evidence="5">The sequence shown here is derived from an EMBL/GenBank/DDBJ whole genome shotgun (WGS) entry which is preliminary data.</text>
</comment>
<dbReference type="EMBL" id="LKEA01000035">
    <property type="protein sequence ID" value="ROV95704.1"/>
    <property type="molecule type" value="Genomic_DNA"/>
</dbReference>
<dbReference type="STRING" id="356882.A0A423VX87"/>
<gene>
    <name evidence="5" type="ORF">VMCG_07580</name>
</gene>
<feature type="region of interest" description="Disordered" evidence="4">
    <location>
        <begin position="447"/>
        <end position="467"/>
    </location>
</feature>
<dbReference type="CDD" id="cd12148">
    <property type="entry name" value="fungal_TF_MHR"/>
    <property type="match status" value="1"/>
</dbReference>
<organism evidence="5 6">
    <name type="scientific">Cytospora schulzeri</name>
    <dbReference type="NCBI Taxonomy" id="448051"/>
    <lineage>
        <taxon>Eukaryota</taxon>
        <taxon>Fungi</taxon>
        <taxon>Dikarya</taxon>
        <taxon>Ascomycota</taxon>
        <taxon>Pezizomycotina</taxon>
        <taxon>Sordariomycetes</taxon>
        <taxon>Sordariomycetidae</taxon>
        <taxon>Diaporthales</taxon>
        <taxon>Cytosporaceae</taxon>
        <taxon>Cytospora</taxon>
    </lineage>
</organism>
<proteinExistence type="predicted"/>
<evidence type="ECO:0000256" key="1">
    <source>
        <dbReference type="ARBA" id="ARBA00023015"/>
    </source>
</evidence>
<evidence type="ECO:0000256" key="2">
    <source>
        <dbReference type="ARBA" id="ARBA00023163"/>
    </source>
</evidence>
<keyword evidence="1" id="KW-0805">Transcription regulation</keyword>
<dbReference type="PANTHER" id="PTHR47840:SF1">
    <property type="entry name" value="ZN(II)2CYS6 TRANSCRIPTION FACTOR (EUROFUNG)"/>
    <property type="match status" value="1"/>
</dbReference>
<name>A0A423VX87_9PEZI</name>
<keyword evidence="2" id="KW-0804">Transcription</keyword>
<protein>
    <recommendedName>
        <fullName evidence="7">Transcription factor domain-containing protein</fullName>
    </recommendedName>
</protein>
<accession>A0A423VX87</accession>
<dbReference type="Proteomes" id="UP000283895">
    <property type="component" value="Unassembled WGS sequence"/>
</dbReference>
<evidence type="ECO:0000313" key="5">
    <source>
        <dbReference type="EMBL" id="ROV95704.1"/>
    </source>
</evidence>